<organism evidence="2 3">
    <name type="scientific">Echinococcus granulosus</name>
    <name type="common">Hydatid tapeworm</name>
    <dbReference type="NCBI Taxonomy" id="6210"/>
    <lineage>
        <taxon>Eukaryota</taxon>
        <taxon>Metazoa</taxon>
        <taxon>Spiralia</taxon>
        <taxon>Lophotrochozoa</taxon>
        <taxon>Platyhelminthes</taxon>
        <taxon>Cestoda</taxon>
        <taxon>Eucestoda</taxon>
        <taxon>Cyclophyllidea</taxon>
        <taxon>Taeniidae</taxon>
        <taxon>Echinococcus</taxon>
        <taxon>Echinococcus granulosus group</taxon>
    </lineage>
</organism>
<feature type="compositionally biased region" description="Polar residues" evidence="1">
    <location>
        <begin position="133"/>
        <end position="148"/>
    </location>
</feature>
<protein>
    <submittedName>
        <fullName evidence="2">Uncharacterized protein</fullName>
    </submittedName>
</protein>
<evidence type="ECO:0000256" key="1">
    <source>
        <dbReference type="SAM" id="MobiDB-lite"/>
    </source>
</evidence>
<name>W6UE37_ECHGR</name>
<dbReference type="STRING" id="6210.W6UE37"/>
<proteinExistence type="predicted"/>
<dbReference type="AlphaFoldDB" id="W6UE37"/>
<dbReference type="Proteomes" id="UP000019149">
    <property type="component" value="Unassembled WGS sequence"/>
</dbReference>
<dbReference type="EMBL" id="APAU02000046">
    <property type="protein sequence ID" value="EUB59318.1"/>
    <property type="molecule type" value="Genomic_DNA"/>
</dbReference>
<dbReference type="KEGG" id="egl:EGR_05802"/>
<sequence>MLHQQPSAVIATMRPGNSRPGGFYPGQSLMGPFTPQTPRQPFSGTARPLSTVLSPLTFSHSSKRLPCGLMDFFALRGMPNQLGGSCDAAKPSATQLFFPTPVNPLDPSAAPTLPQQMSAAGYTFPTAPGLNATSNAAAKPGSSESQAVTSDGSSSTATITSATAATAASTSTSGASEADVGAQHNAAASLLESMRINGLLHGASANPEGCFTPAAEGPSGDAVKMNLA</sequence>
<keyword evidence="3" id="KW-1185">Reference proteome</keyword>
<evidence type="ECO:0000313" key="2">
    <source>
        <dbReference type="EMBL" id="EUB59318.1"/>
    </source>
</evidence>
<dbReference type="GeneID" id="36341517"/>
<feature type="region of interest" description="Disordered" evidence="1">
    <location>
        <begin position="133"/>
        <end position="154"/>
    </location>
</feature>
<dbReference type="CTD" id="36341517"/>
<accession>W6UE37</accession>
<evidence type="ECO:0000313" key="3">
    <source>
        <dbReference type="Proteomes" id="UP000019149"/>
    </source>
</evidence>
<gene>
    <name evidence="2" type="ORF">EGR_05802</name>
</gene>
<reference evidence="2 3" key="1">
    <citation type="journal article" date="2013" name="Nat. Genet.">
        <title>The genome of the hydatid tapeworm Echinococcus granulosus.</title>
        <authorList>
            <person name="Zheng H."/>
            <person name="Zhang W."/>
            <person name="Zhang L."/>
            <person name="Zhang Z."/>
            <person name="Li J."/>
            <person name="Lu G."/>
            <person name="Zhu Y."/>
            <person name="Wang Y."/>
            <person name="Huang Y."/>
            <person name="Liu J."/>
            <person name="Kang H."/>
            <person name="Chen J."/>
            <person name="Wang L."/>
            <person name="Chen A."/>
            <person name="Yu S."/>
            <person name="Gao Z."/>
            <person name="Jin L."/>
            <person name="Gu W."/>
            <person name="Wang Z."/>
            <person name="Zhao L."/>
            <person name="Shi B."/>
            <person name="Wen H."/>
            <person name="Lin R."/>
            <person name="Jones M.K."/>
            <person name="Brejova B."/>
            <person name="Vinar T."/>
            <person name="Zhao G."/>
            <person name="McManus D.P."/>
            <person name="Chen Z."/>
            <person name="Zhou Y."/>
            <person name="Wang S."/>
        </authorList>
    </citation>
    <scope>NUCLEOTIDE SEQUENCE [LARGE SCALE GENOMIC DNA]</scope>
</reference>
<dbReference type="RefSeq" id="XP_024350514.1">
    <property type="nucleotide sequence ID" value="XM_024495051.1"/>
</dbReference>
<comment type="caution">
    <text evidence="2">The sequence shown here is derived from an EMBL/GenBank/DDBJ whole genome shotgun (WGS) entry which is preliminary data.</text>
</comment>
<dbReference type="OrthoDB" id="6246439at2759"/>